<protein>
    <submittedName>
        <fullName evidence="1">Uncharacterized protein</fullName>
    </submittedName>
</protein>
<reference evidence="1" key="2">
    <citation type="journal article" date="2015" name="Fish Shellfish Immunol.">
        <title>Early steps in the European eel (Anguilla anguilla)-Vibrio vulnificus interaction in the gills: Role of the RtxA13 toxin.</title>
        <authorList>
            <person name="Callol A."/>
            <person name="Pajuelo D."/>
            <person name="Ebbesson L."/>
            <person name="Teles M."/>
            <person name="MacKenzie S."/>
            <person name="Amaro C."/>
        </authorList>
    </citation>
    <scope>NUCLEOTIDE SEQUENCE</scope>
</reference>
<reference evidence="1" key="1">
    <citation type="submission" date="2014-11" db="EMBL/GenBank/DDBJ databases">
        <authorList>
            <person name="Amaro Gonzalez C."/>
        </authorList>
    </citation>
    <scope>NUCLEOTIDE SEQUENCE</scope>
</reference>
<accession>A0A0E9WAD0</accession>
<dbReference type="AlphaFoldDB" id="A0A0E9WAD0"/>
<dbReference type="EMBL" id="GBXM01021228">
    <property type="protein sequence ID" value="JAH87349.1"/>
    <property type="molecule type" value="Transcribed_RNA"/>
</dbReference>
<evidence type="ECO:0000313" key="1">
    <source>
        <dbReference type="EMBL" id="JAH87349.1"/>
    </source>
</evidence>
<sequence length="44" mass="5162">MLFSSEFPKQVRPAHSSFCFVISELNYENMVKIIKPQTWICVVN</sequence>
<proteinExistence type="predicted"/>
<organism evidence="1">
    <name type="scientific">Anguilla anguilla</name>
    <name type="common">European freshwater eel</name>
    <name type="synonym">Muraena anguilla</name>
    <dbReference type="NCBI Taxonomy" id="7936"/>
    <lineage>
        <taxon>Eukaryota</taxon>
        <taxon>Metazoa</taxon>
        <taxon>Chordata</taxon>
        <taxon>Craniata</taxon>
        <taxon>Vertebrata</taxon>
        <taxon>Euteleostomi</taxon>
        <taxon>Actinopterygii</taxon>
        <taxon>Neopterygii</taxon>
        <taxon>Teleostei</taxon>
        <taxon>Anguilliformes</taxon>
        <taxon>Anguillidae</taxon>
        <taxon>Anguilla</taxon>
    </lineage>
</organism>
<name>A0A0E9WAD0_ANGAN</name>